<accession>A0A498JQ39</accession>
<dbReference type="SUPFAM" id="SSF51735">
    <property type="entry name" value="NAD(P)-binding Rossmann-fold domains"/>
    <property type="match status" value="1"/>
</dbReference>
<dbReference type="InterPro" id="IPR001509">
    <property type="entry name" value="Epimerase_deHydtase"/>
</dbReference>
<feature type="domain" description="NAD-dependent epimerase/dehydratase" evidence="6">
    <location>
        <begin position="189"/>
        <end position="272"/>
    </location>
</feature>
<dbReference type="AlphaFoldDB" id="A0A498JQ39"/>
<dbReference type="Proteomes" id="UP000290289">
    <property type="component" value="Chromosome 5"/>
</dbReference>
<evidence type="ECO:0000256" key="5">
    <source>
        <dbReference type="ARBA" id="ARBA00076960"/>
    </source>
</evidence>
<comment type="similarity">
    <text evidence="3">Belongs to the NAD(P)-dependent epimerase/dehydratase family. Dihydroflavonol-4-reductase subfamily.</text>
</comment>
<name>A0A498JQ39_MALDO</name>
<evidence type="ECO:0000259" key="6">
    <source>
        <dbReference type="Pfam" id="PF01370"/>
    </source>
</evidence>
<evidence type="ECO:0000256" key="2">
    <source>
        <dbReference type="ARBA" id="ARBA00023002"/>
    </source>
</evidence>
<dbReference type="STRING" id="3750.A0A498JQ39"/>
<evidence type="ECO:0000313" key="7">
    <source>
        <dbReference type="EMBL" id="RXH97888.1"/>
    </source>
</evidence>
<comment type="caution">
    <text evidence="7">The sequence shown here is derived from an EMBL/GenBank/DDBJ whole genome shotgun (WGS) entry which is preliminary data.</text>
</comment>
<evidence type="ECO:0000313" key="8">
    <source>
        <dbReference type="Proteomes" id="UP000290289"/>
    </source>
</evidence>
<dbReference type="Gene3D" id="3.40.50.720">
    <property type="entry name" value="NAD(P)-binding Rossmann-like Domain"/>
    <property type="match status" value="1"/>
</dbReference>
<dbReference type="EMBL" id="RDQH01000331">
    <property type="protein sequence ID" value="RXH97888.1"/>
    <property type="molecule type" value="Genomic_DNA"/>
</dbReference>
<dbReference type="PANTHER" id="PTHR10366">
    <property type="entry name" value="NAD DEPENDENT EPIMERASE/DEHYDRATASE"/>
    <property type="match status" value="1"/>
</dbReference>
<gene>
    <name evidence="7" type="ORF">DVH24_010213</name>
</gene>
<dbReference type="InterPro" id="IPR050425">
    <property type="entry name" value="NAD(P)_dehydrat-like"/>
</dbReference>
<keyword evidence="1" id="KW-0521">NADP</keyword>
<proteinExistence type="inferred from homology"/>
<feature type="domain" description="NAD-dependent epimerase/dehydratase" evidence="6">
    <location>
        <begin position="11"/>
        <end position="142"/>
    </location>
</feature>
<protein>
    <recommendedName>
        <fullName evidence="4">Bifunctional dihydroflavonol 4-reductase/flavanone 4-reductase</fullName>
    </recommendedName>
    <alternativeName>
        <fullName evidence="5">Dihydroflavonol 4-reductase</fullName>
    </alternativeName>
</protein>
<dbReference type="Pfam" id="PF01370">
    <property type="entry name" value="Epimerase"/>
    <property type="match status" value="2"/>
</dbReference>
<dbReference type="InterPro" id="IPR036291">
    <property type="entry name" value="NAD(P)-bd_dom_sf"/>
</dbReference>
<keyword evidence="2" id="KW-0560">Oxidoreductase</keyword>
<dbReference type="FunFam" id="3.40.50.720:FF:000085">
    <property type="entry name" value="Dihydroflavonol reductase"/>
    <property type="match status" value="1"/>
</dbReference>
<evidence type="ECO:0000256" key="3">
    <source>
        <dbReference type="ARBA" id="ARBA00023445"/>
    </source>
</evidence>
<organism evidence="7 8">
    <name type="scientific">Malus domestica</name>
    <name type="common">Apple</name>
    <name type="synonym">Pyrus malus</name>
    <dbReference type="NCBI Taxonomy" id="3750"/>
    <lineage>
        <taxon>Eukaryota</taxon>
        <taxon>Viridiplantae</taxon>
        <taxon>Streptophyta</taxon>
        <taxon>Embryophyta</taxon>
        <taxon>Tracheophyta</taxon>
        <taxon>Spermatophyta</taxon>
        <taxon>Magnoliopsida</taxon>
        <taxon>eudicotyledons</taxon>
        <taxon>Gunneridae</taxon>
        <taxon>Pentapetalae</taxon>
        <taxon>rosids</taxon>
        <taxon>fabids</taxon>
        <taxon>Rosales</taxon>
        <taxon>Rosaceae</taxon>
        <taxon>Amygdaloideae</taxon>
        <taxon>Maleae</taxon>
        <taxon>Malus</taxon>
    </lineage>
</organism>
<evidence type="ECO:0000256" key="4">
    <source>
        <dbReference type="ARBA" id="ARBA00073224"/>
    </source>
</evidence>
<evidence type="ECO:0000256" key="1">
    <source>
        <dbReference type="ARBA" id="ARBA00022857"/>
    </source>
</evidence>
<dbReference type="PANTHER" id="PTHR10366:SF821">
    <property type="entry name" value="TETRAKETIDE ALPHA-PYRONE REDUCTASE 1"/>
    <property type="match status" value="1"/>
</dbReference>
<dbReference type="GO" id="GO:0016616">
    <property type="term" value="F:oxidoreductase activity, acting on the CH-OH group of donors, NAD or NADP as acceptor"/>
    <property type="evidence" value="ECO:0007669"/>
    <property type="project" value="TreeGrafter"/>
</dbReference>
<reference evidence="7 8" key="1">
    <citation type="submission" date="2018-10" db="EMBL/GenBank/DDBJ databases">
        <title>A high-quality apple genome assembly.</title>
        <authorList>
            <person name="Hu J."/>
        </authorList>
    </citation>
    <scope>NUCLEOTIDE SEQUENCE [LARGE SCALE GENOMIC DNA]</scope>
    <source>
        <strain evidence="8">cv. HFTH1</strain>
        <tissue evidence="7">Young leaf</tissue>
    </source>
</reference>
<dbReference type="CDD" id="cd08958">
    <property type="entry name" value="FR_SDR_e"/>
    <property type="match status" value="1"/>
</dbReference>
<keyword evidence="8" id="KW-1185">Reference proteome</keyword>
<sequence>MDRKLDSKGKVCVTGAFGFLASWLIKRLLLSDYHVTGTVRDPGNEKRLAHLWRLEGAKERLRLVMADLMEEGSFDDAIFGCHGVFHSATLVLKPSSDPKARCIIHTQTEILEPPVEGTLNVLRSCKKNPSLRSVVLTSSSAAVRVRPDGDFTSNVPLGDSSGVVNNTLPLSLLRILPWYRLFANCSIWYPMSKILAEKAGWDFCKENAIDMVTVLPSFVIGPCLPPELCSTASDVLGLLKGETEKFKWNGRMGYVHIDDVALCHILVYEHESAHGRCICSSTVMDNTELGSLLSTRYPSLPIPTRFEQLGRPRYYELNTSKLGRGFKFKSIQEMFDDCIASLVEQGHLPAF</sequence>